<dbReference type="Pfam" id="PF01435">
    <property type="entry name" value="Peptidase_M48"/>
    <property type="match status" value="1"/>
</dbReference>
<keyword evidence="2" id="KW-0645">Protease</keyword>
<accession>A0A4Q7DJS6</accession>
<keyword evidence="3" id="KW-0479">Metal-binding</keyword>
<dbReference type="InterPro" id="IPR019734">
    <property type="entry name" value="TPR_rpt"/>
</dbReference>
<sequence>MVFGYYPHCTPCHSRAGGNLEQYNWTPAYAGVTIEGRAMIKKSKKPLGAGLRKFFTLLFACLFLCLSTAQTGDIPKDQFISDEEIEQTLTDWLSQIFKVANVSMKPKVLILSSPEVNAGATLGGMIIVYTGLILKCQNVNQLLGVLAHETGHIAGAHSARAAEAQNQALVPAVATMLLSGAAALAAGSPDLLAAGLAGGAQVFERGLLKHSRDQEETADASALRYLTALGWPTRGLGEFLHLLDTNYTGPTDPYTLTHPLSNERREKVSLFERQALVNVQTLPKEEGKFQRIKGKINGFMNKPDAVLREYKSTDKSIAARYARSIALYRKGRHSEALAVLQGLIDEHPSDPFFLELKGQIYFETGKISEAASYFRQALKLLPKAQTISMLLAQALLESQIPDSKILDEAVSLLMEVVDHAPENVFAWRLLAKAYGRKNQMDHMALCLAEEAFLFNNVPMAKSQAQKASKSKDPIVAKRAKDILGQIEPAGA</sequence>
<keyword evidence="4" id="KW-0677">Repeat</keyword>
<evidence type="ECO:0000256" key="5">
    <source>
        <dbReference type="ARBA" id="ARBA00022801"/>
    </source>
</evidence>
<dbReference type="InterPro" id="IPR051156">
    <property type="entry name" value="Mito/Outer_Membr_Metalloprot"/>
</dbReference>
<dbReference type="AlphaFoldDB" id="A0A4Q7DJS6"/>
<evidence type="ECO:0000313" key="12">
    <source>
        <dbReference type="Proteomes" id="UP000293550"/>
    </source>
</evidence>
<keyword evidence="5" id="KW-0378">Hydrolase</keyword>
<gene>
    <name evidence="11" type="ORF">EQU50_03215</name>
</gene>
<dbReference type="SUPFAM" id="SSF48452">
    <property type="entry name" value="TPR-like"/>
    <property type="match status" value="1"/>
</dbReference>
<dbReference type="Proteomes" id="UP000293550">
    <property type="component" value="Unassembled WGS sequence"/>
</dbReference>
<dbReference type="PANTHER" id="PTHR22726">
    <property type="entry name" value="METALLOENDOPEPTIDASE OMA1"/>
    <property type="match status" value="1"/>
</dbReference>
<evidence type="ECO:0000256" key="3">
    <source>
        <dbReference type="ARBA" id="ARBA00022723"/>
    </source>
</evidence>
<dbReference type="OrthoDB" id="9810445at2"/>
<evidence type="ECO:0000256" key="4">
    <source>
        <dbReference type="ARBA" id="ARBA00022737"/>
    </source>
</evidence>
<comment type="caution">
    <text evidence="11">The sequence shown here is derived from an EMBL/GenBank/DDBJ whole genome shotgun (WGS) entry which is preliminary data.</text>
</comment>
<comment type="cofactor">
    <cofactor evidence="1">
        <name>Zn(2+)</name>
        <dbReference type="ChEBI" id="CHEBI:29105"/>
    </cofactor>
</comment>
<dbReference type="GO" id="GO:0016020">
    <property type="term" value="C:membrane"/>
    <property type="evidence" value="ECO:0007669"/>
    <property type="project" value="TreeGrafter"/>
</dbReference>
<dbReference type="Pfam" id="PF07719">
    <property type="entry name" value="TPR_2"/>
    <property type="match status" value="1"/>
</dbReference>
<dbReference type="InterPro" id="IPR001915">
    <property type="entry name" value="Peptidase_M48"/>
</dbReference>
<dbReference type="EMBL" id="SCFB01000004">
    <property type="protein sequence ID" value="RZI46610.1"/>
    <property type="molecule type" value="Genomic_DNA"/>
</dbReference>
<evidence type="ECO:0000313" key="11">
    <source>
        <dbReference type="EMBL" id="RZI46610.1"/>
    </source>
</evidence>
<dbReference type="GO" id="GO:0051603">
    <property type="term" value="P:proteolysis involved in protein catabolic process"/>
    <property type="evidence" value="ECO:0007669"/>
    <property type="project" value="TreeGrafter"/>
</dbReference>
<evidence type="ECO:0000256" key="7">
    <source>
        <dbReference type="ARBA" id="ARBA00022833"/>
    </source>
</evidence>
<organism evidence="11 12">
    <name type="scientific">Candidatus Finniella inopinata</name>
    <dbReference type="NCBI Taxonomy" id="1696036"/>
    <lineage>
        <taxon>Bacteria</taxon>
        <taxon>Pseudomonadati</taxon>
        <taxon>Pseudomonadota</taxon>
        <taxon>Alphaproteobacteria</taxon>
        <taxon>Holosporales</taxon>
        <taxon>Candidatus Paracaedibacteraceae</taxon>
        <taxon>Candidatus Finniella</taxon>
    </lineage>
</organism>
<evidence type="ECO:0000256" key="1">
    <source>
        <dbReference type="ARBA" id="ARBA00001947"/>
    </source>
</evidence>
<dbReference type="InterPro" id="IPR011990">
    <property type="entry name" value="TPR-like_helical_dom_sf"/>
</dbReference>
<dbReference type="CDD" id="cd07324">
    <property type="entry name" value="M48C_Oma1-like"/>
    <property type="match status" value="1"/>
</dbReference>
<evidence type="ECO:0000259" key="10">
    <source>
        <dbReference type="Pfam" id="PF01435"/>
    </source>
</evidence>
<dbReference type="GO" id="GO:0004222">
    <property type="term" value="F:metalloendopeptidase activity"/>
    <property type="evidence" value="ECO:0007669"/>
    <property type="project" value="InterPro"/>
</dbReference>
<evidence type="ECO:0000256" key="9">
    <source>
        <dbReference type="PROSITE-ProRule" id="PRU00339"/>
    </source>
</evidence>
<keyword evidence="6 9" id="KW-0802">TPR repeat</keyword>
<dbReference type="GO" id="GO:0046872">
    <property type="term" value="F:metal ion binding"/>
    <property type="evidence" value="ECO:0007669"/>
    <property type="project" value="UniProtKB-KW"/>
</dbReference>
<evidence type="ECO:0000256" key="8">
    <source>
        <dbReference type="ARBA" id="ARBA00023049"/>
    </source>
</evidence>
<evidence type="ECO:0000256" key="6">
    <source>
        <dbReference type="ARBA" id="ARBA00022803"/>
    </source>
</evidence>
<name>A0A4Q7DJS6_9PROT</name>
<keyword evidence="12" id="KW-1185">Reference proteome</keyword>
<feature type="repeat" description="TPR" evidence="9">
    <location>
        <begin position="351"/>
        <end position="384"/>
    </location>
</feature>
<dbReference type="PANTHER" id="PTHR22726:SF1">
    <property type="entry name" value="METALLOENDOPEPTIDASE OMA1, MITOCHONDRIAL"/>
    <property type="match status" value="1"/>
</dbReference>
<evidence type="ECO:0000256" key="2">
    <source>
        <dbReference type="ARBA" id="ARBA00022670"/>
    </source>
</evidence>
<dbReference type="Gene3D" id="3.30.2010.10">
    <property type="entry name" value="Metalloproteases ('zincins'), catalytic domain"/>
    <property type="match status" value="1"/>
</dbReference>
<proteinExistence type="predicted"/>
<dbReference type="Pfam" id="PF13432">
    <property type="entry name" value="TPR_16"/>
    <property type="match status" value="1"/>
</dbReference>
<protein>
    <submittedName>
        <fullName evidence="11">Tetratricopeptide repeat protein</fullName>
    </submittedName>
</protein>
<reference evidence="11 12" key="1">
    <citation type="submission" date="2018-10" db="EMBL/GenBank/DDBJ databases">
        <title>An updated phylogeny of the Alphaproteobacteria reveals that the parasitic Rickettsiales and Holosporales have independent origins.</title>
        <authorList>
            <person name="Munoz-Gomez S.A."/>
            <person name="Hess S."/>
            <person name="Burger G."/>
            <person name="Lang B.F."/>
            <person name="Susko E."/>
            <person name="Slamovits C.H."/>
            <person name="Roger A.J."/>
        </authorList>
    </citation>
    <scope>NUCLEOTIDE SEQUENCE [LARGE SCALE GENOMIC DNA]</scope>
    <source>
        <strain evidence="11">HOLO01</strain>
    </source>
</reference>
<dbReference type="SMART" id="SM00028">
    <property type="entry name" value="TPR"/>
    <property type="match status" value="2"/>
</dbReference>
<dbReference type="InterPro" id="IPR013105">
    <property type="entry name" value="TPR_2"/>
</dbReference>
<keyword evidence="8" id="KW-0482">Metalloprotease</keyword>
<dbReference type="PROSITE" id="PS50005">
    <property type="entry name" value="TPR"/>
    <property type="match status" value="1"/>
</dbReference>
<feature type="domain" description="Peptidase M48" evidence="10">
    <location>
        <begin position="89"/>
        <end position="268"/>
    </location>
</feature>
<dbReference type="Gene3D" id="1.25.40.10">
    <property type="entry name" value="Tetratricopeptide repeat domain"/>
    <property type="match status" value="1"/>
</dbReference>
<keyword evidence="7" id="KW-0862">Zinc</keyword>